<dbReference type="PIRSF" id="PIRSF002741">
    <property type="entry name" value="MppA"/>
    <property type="match status" value="1"/>
</dbReference>
<feature type="region of interest" description="Disordered" evidence="4">
    <location>
        <begin position="553"/>
        <end position="580"/>
    </location>
</feature>
<keyword evidence="5" id="KW-0812">Transmembrane</keyword>
<evidence type="ECO:0000256" key="2">
    <source>
        <dbReference type="ARBA" id="ARBA00005695"/>
    </source>
</evidence>
<organism evidence="7 8">
    <name type="scientific">Methylobacterium frigidaeris</name>
    <dbReference type="NCBI Taxonomy" id="2038277"/>
    <lineage>
        <taxon>Bacteria</taxon>
        <taxon>Pseudomonadati</taxon>
        <taxon>Pseudomonadota</taxon>
        <taxon>Alphaproteobacteria</taxon>
        <taxon>Hyphomicrobiales</taxon>
        <taxon>Methylobacteriaceae</taxon>
        <taxon>Methylobacterium</taxon>
    </lineage>
</organism>
<keyword evidence="5" id="KW-1133">Transmembrane helix</keyword>
<dbReference type="CDD" id="cd08493">
    <property type="entry name" value="PBP2_DppA_like"/>
    <property type="match status" value="1"/>
</dbReference>
<dbReference type="InterPro" id="IPR030678">
    <property type="entry name" value="Peptide/Ni-bd"/>
</dbReference>
<feature type="transmembrane region" description="Helical" evidence="5">
    <location>
        <begin position="21"/>
        <end position="39"/>
    </location>
</feature>
<comment type="subcellular location">
    <subcellularLocation>
        <location evidence="1">Periplasm</location>
    </subcellularLocation>
</comment>
<reference evidence="7" key="1">
    <citation type="journal article" date="2016" name="Front. Microbiol.">
        <title>Genome Sequence of the Piezophilic, Mesophilic Sulfate-Reducing Bacterium Desulfovibrio indicus J2T.</title>
        <authorList>
            <person name="Cao J."/>
            <person name="Maignien L."/>
            <person name="Shao Z."/>
            <person name="Alain K."/>
            <person name="Jebbar M."/>
        </authorList>
    </citation>
    <scope>NUCLEOTIDE SEQUENCE</scope>
    <source>
        <strain evidence="7">JCM 32048</strain>
    </source>
</reference>
<protein>
    <submittedName>
        <fullName evidence="7">Periplasmic dipeptide transport protein</fullName>
    </submittedName>
</protein>
<feature type="compositionally biased region" description="Basic and acidic residues" evidence="4">
    <location>
        <begin position="558"/>
        <end position="570"/>
    </location>
</feature>
<evidence type="ECO:0000313" key="8">
    <source>
        <dbReference type="Proteomes" id="UP001055286"/>
    </source>
</evidence>
<comment type="similarity">
    <text evidence="2">Belongs to the bacterial solute-binding protein 5 family.</text>
</comment>
<dbReference type="Gene3D" id="3.90.76.10">
    <property type="entry name" value="Dipeptide-binding Protein, Domain 1"/>
    <property type="match status" value="1"/>
</dbReference>
<dbReference type="GO" id="GO:0042938">
    <property type="term" value="P:dipeptide transport"/>
    <property type="evidence" value="ECO:0007669"/>
    <property type="project" value="TreeGrafter"/>
</dbReference>
<dbReference type="Gene3D" id="3.10.105.10">
    <property type="entry name" value="Dipeptide-binding Protein, Domain 3"/>
    <property type="match status" value="1"/>
</dbReference>
<reference evidence="7" key="2">
    <citation type="submission" date="2021-08" db="EMBL/GenBank/DDBJ databases">
        <authorList>
            <person name="Tani A."/>
            <person name="Ola A."/>
            <person name="Ogura Y."/>
            <person name="Katsura K."/>
            <person name="Hayashi T."/>
        </authorList>
    </citation>
    <scope>NUCLEOTIDE SEQUENCE</scope>
    <source>
        <strain evidence="7">JCM 32048</strain>
    </source>
</reference>
<keyword evidence="3" id="KW-0732">Signal</keyword>
<dbReference type="PANTHER" id="PTHR30290">
    <property type="entry name" value="PERIPLASMIC BINDING COMPONENT OF ABC TRANSPORTER"/>
    <property type="match status" value="1"/>
</dbReference>
<gene>
    <name evidence="7" type="primary">dppA_1</name>
    <name evidence="7" type="ORF">MPEAHAMD_0808</name>
</gene>
<name>A0AA37M3D1_9HYPH</name>
<dbReference type="InterPro" id="IPR039424">
    <property type="entry name" value="SBP_5"/>
</dbReference>
<dbReference type="SUPFAM" id="SSF53850">
    <property type="entry name" value="Periplasmic binding protein-like II"/>
    <property type="match status" value="1"/>
</dbReference>
<evidence type="ECO:0000256" key="5">
    <source>
        <dbReference type="SAM" id="Phobius"/>
    </source>
</evidence>
<evidence type="ECO:0000256" key="4">
    <source>
        <dbReference type="SAM" id="MobiDB-lite"/>
    </source>
</evidence>
<dbReference type="GO" id="GO:0030288">
    <property type="term" value="C:outer membrane-bounded periplasmic space"/>
    <property type="evidence" value="ECO:0007669"/>
    <property type="project" value="TreeGrafter"/>
</dbReference>
<dbReference type="GO" id="GO:0043190">
    <property type="term" value="C:ATP-binding cassette (ABC) transporter complex"/>
    <property type="evidence" value="ECO:0007669"/>
    <property type="project" value="InterPro"/>
</dbReference>
<dbReference type="AlphaFoldDB" id="A0AA37M3D1"/>
<sequence length="580" mass="63270">MPGQNRRLGTRGRAAGRRFPGLLRAASALCAAVLAPLWLATLPAAARTLVFCSEGNPESLNPQLVTTTTGMDAAWPVFDTLVAFEPGTTTIRPSLAESWTISPDGRDYTFSLRQGVTFHRNARFKPTRPLAAEDVVFSITRQWRSDHPYHRVSGGQYAYFRDLGLPELIEAVEALDPRTVRIRLREADATFLPNIAMALGAIQSAEYAATLLAAGEQERFDREPVGTGPFSFVAFQPDVALRYRVFSEHWGGRQPIDSLVFSITPNAAVRLAKVRAGECHLMPFPNPSDLDAIRADPALTLMREEELNIGYLALNVTKPPFDDLRVRRAVAMAIDKAAIVAGIYGPGGTAARSPLPPNLWGHDPTLKDPPLDRPAAQKLLAEAGFPSGFEAELWYPPVSRAYNPNGRRVADMIQSDLARIGVRLRLLTDEWSAYRAKMLAGVPAMALFGWTADNGDPDNFLGVLLGCIPARPGGSNVARWCDPAFDALVTRARRLPDQDARAALYRQAQGIFAREVPWVPIAHSAVFVAARREVTGYRMDPLGRHLFRGVGLSGPESRGIESRGGLEPRPRPQGAAGPVP</sequence>
<dbReference type="EMBL" id="BPQJ01000003">
    <property type="protein sequence ID" value="GJD60669.1"/>
    <property type="molecule type" value="Genomic_DNA"/>
</dbReference>
<dbReference type="Proteomes" id="UP001055286">
    <property type="component" value="Unassembled WGS sequence"/>
</dbReference>
<dbReference type="Pfam" id="PF00496">
    <property type="entry name" value="SBP_bac_5"/>
    <property type="match status" value="1"/>
</dbReference>
<keyword evidence="5" id="KW-0472">Membrane</keyword>
<dbReference type="InterPro" id="IPR000914">
    <property type="entry name" value="SBP_5_dom"/>
</dbReference>
<evidence type="ECO:0000259" key="6">
    <source>
        <dbReference type="Pfam" id="PF00496"/>
    </source>
</evidence>
<proteinExistence type="inferred from homology"/>
<keyword evidence="8" id="KW-1185">Reference proteome</keyword>
<dbReference type="Gene3D" id="3.40.190.10">
    <property type="entry name" value="Periplasmic binding protein-like II"/>
    <property type="match status" value="1"/>
</dbReference>
<dbReference type="PANTHER" id="PTHR30290:SF38">
    <property type="entry name" value="D,D-DIPEPTIDE-BINDING PERIPLASMIC PROTEIN DDPA-RELATED"/>
    <property type="match status" value="1"/>
</dbReference>
<feature type="domain" description="Solute-binding protein family 5" evidence="6">
    <location>
        <begin position="91"/>
        <end position="467"/>
    </location>
</feature>
<evidence type="ECO:0000313" key="7">
    <source>
        <dbReference type="EMBL" id="GJD60669.1"/>
    </source>
</evidence>
<dbReference type="RefSeq" id="WP_238189734.1">
    <property type="nucleotide sequence ID" value="NZ_BPQJ01000003.1"/>
</dbReference>
<dbReference type="GO" id="GO:1904680">
    <property type="term" value="F:peptide transmembrane transporter activity"/>
    <property type="evidence" value="ECO:0007669"/>
    <property type="project" value="TreeGrafter"/>
</dbReference>
<evidence type="ECO:0000256" key="1">
    <source>
        <dbReference type="ARBA" id="ARBA00004418"/>
    </source>
</evidence>
<accession>A0AA37M3D1</accession>
<comment type="caution">
    <text evidence="7">The sequence shown here is derived from an EMBL/GenBank/DDBJ whole genome shotgun (WGS) entry which is preliminary data.</text>
</comment>
<evidence type="ECO:0000256" key="3">
    <source>
        <dbReference type="ARBA" id="ARBA00022729"/>
    </source>
</evidence>